<sequence length="185" mass="21741">MALTQPVSNTKMYELLFVDSNKLNEILEKRFDPLMNTLRQIKTWVNKSNTWDNVVCPDRQESPVEGRYVWALKDKYLEVDAMNDLTKYQMHLRSHPMINIGYARKPPTNERFDKATRPMPLHQGVHFPQLQFRRITDGSRPNQGQQQLRGFDNWLYGGYESLTNGAQQEIQASETSDDRLCRVEY</sequence>
<dbReference type="EMBL" id="KV921917">
    <property type="protein sequence ID" value="ORE06738.1"/>
    <property type="molecule type" value="Genomic_DNA"/>
</dbReference>
<evidence type="ECO:0000313" key="1">
    <source>
        <dbReference type="EMBL" id="ORE06738.1"/>
    </source>
</evidence>
<name>A0A1X0R489_RHIZD</name>
<protein>
    <submittedName>
        <fullName evidence="1">Uncharacterized protein</fullName>
    </submittedName>
</protein>
<gene>
    <name evidence="1" type="ORF">BCV72DRAFT_227860</name>
</gene>
<accession>A0A1X0R489</accession>
<organism evidence="1">
    <name type="scientific">Rhizopus microsporus var. microsporus</name>
    <dbReference type="NCBI Taxonomy" id="86635"/>
    <lineage>
        <taxon>Eukaryota</taxon>
        <taxon>Fungi</taxon>
        <taxon>Fungi incertae sedis</taxon>
        <taxon>Mucoromycota</taxon>
        <taxon>Mucoromycotina</taxon>
        <taxon>Mucoromycetes</taxon>
        <taxon>Mucorales</taxon>
        <taxon>Mucorineae</taxon>
        <taxon>Rhizopodaceae</taxon>
        <taxon>Rhizopus</taxon>
    </lineage>
</organism>
<dbReference type="Proteomes" id="UP000242414">
    <property type="component" value="Unassembled WGS sequence"/>
</dbReference>
<dbReference type="VEuPathDB" id="FungiDB:BCV72DRAFT_227860"/>
<dbReference type="AlphaFoldDB" id="A0A1X0R489"/>
<proteinExistence type="predicted"/>
<reference evidence="1" key="1">
    <citation type="journal article" date="2016" name="Proc. Natl. Acad. Sci. U.S.A.">
        <title>Lipid metabolic changes in an early divergent fungus govern the establishment of a mutualistic symbiosis with endobacteria.</title>
        <authorList>
            <person name="Lastovetsky O.A."/>
            <person name="Gaspar M.L."/>
            <person name="Mondo S.J."/>
            <person name="LaButti K.M."/>
            <person name="Sandor L."/>
            <person name="Grigoriev I.V."/>
            <person name="Henry S.A."/>
            <person name="Pawlowska T.E."/>
        </authorList>
    </citation>
    <scope>NUCLEOTIDE SEQUENCE [LARGE SCALE GENOMIC DNA]</scope>
    <source>
        <strain evidence="1">ATCC 52814</strain>
    </source>
</reference>